<keyword evidence="2" id="KW-0732">Signal</keyword>
<evidence type="ECO:0000256" key="2">
    <source>
        <dbReference type="SAM" id="SignalP"/>
    </source>
</evidence>
<comment type="caution">
    <text evidence="3">The sequence shown here is derived from an EMBL/GenBank/DDBJ whole genome shotgun (WGS) entry which is preliminary data.</text>
</comment>
<feature type="region of interest" description="Disordered" evidence="1">
    <location>
        <begin position="181"/>
        <end position="252"/>
    </location>
</feature>
<proteinExistence type="predicted"/>
<organism evidence="3 4">
    <name type="scientific">Nocardioides vastitatis</name>
    <dbReference type="NCBI Taxonomy" id="2568655"/>
    <lineage>
        <taxon>Bacteria</taxon>
        <taxon>Bacillati</taxon>
        <taxon>Actinomycetota</taxon>
        <taxon>Actinomycetes</taxon>
        <taxon>Propionibacteriales</taxon>
        <taxon>Nocardioidaceae</taxon>
        <taxon>Nocardioides</taxon>
    </lineage>
</organism>
<gene>
    <name evidence="3" type="ORF">ACFPQB_15485</name>
</gene>
<dbReference type="EMBL" id="JBHSNS010000008">
    <property type="protein sequence ID" value="MFC5730325.1"/>
    <property type="molecule type" value="Genomic_DNA"/>
</dbReference>
<protein>
    <submittedName>
        <fullName evidence="3">Uncharacterized protein</fullName>
    </submittedName>
</protein>
<feature type="chain" id="PRO_5046517856" evidence="2">
    <location>
        <begin position="22"/>
        <end position="252"/>
    </location>
</feature>
<keyword evidence="4" id="KW-1185">Reference proteome</keyword>
<accession>A0ABW0ZH57</accession>
<reference evidence="4" key="1">
    <citation type="journal article" date="2019" name="Int. J. Syst. Evol. Microbiol.">
        <title>The Global Catalogue of Microorganisms (GCM) 10K type strain sequencing project: providing services to taxonomists for standard genome sequencing and annotation.</title>
        <authorList>
            <consortium name="The Broad Institute Genomics Platform"/>
            <consortium name="The Broad Institute Genome Sequencing Center for Infectious Disease"/>
            <person name="Wu L."/>
            <person name="Ma J."/>
        </authorList>
    </citation>
    <scope>NUCLEOTIDE SEQUENCE [LARGE SCALE GENOMIC DNA]</scope>
    <source>
        <strain evidence="4">YIM 94188</strain>
    </source>
</reference>
<dbReference type="Proteomes" id="UP001596072">
    <property type="component" value="Unassembled WGS sequence"/>
</dbReference>
<dbReference type="RefSeq" id="WP_378527385.1">
    <property type="nucleotide sequence ID" value="NZ_JBHSNS010000008.1"/>
</dbReference>
<feature type="compositionally biased region" description="Acidic residues" evidence="1">
    <location>
        <begin position="206"/>
        <end position="235"/>
    </location>
</feature>
<feature type="signal peptide" evidence="2">
    <location>
        <begin position="1"/>
        <end position="21"/>
    </location>
</feature>
<name>A0ABW0ZH57_9ACTN</name>
<evidence type="ECO:0000313" key="3">
    <source>
        <dbReference type="EMBL" id="MFC5730325.1"/>
    </source>
</evidence>
<sequence length="252" mass="26115">MKRIVYAPLCALILLMGGVVAVTMTAPASASDHRTPDMICHPVNGQGETKAGYNLISPDQASSHIDEETGAPKHEAEGRVDVVLGDDLLCPGEQPAQELCPEGTDNAGQTIPEGQTEEEFCDDPDAAVCPEGTDNAGQTIPEGQTEEEFCDDPDAAVCPEGTDNAGQTIPEGQTEEEFCDDPDAAVCPDGTDNAGQQIPVGQTAEEFCDDEVGGVDDDDDDDDNGDVGGVDDEPDGVGGSRNVPADLPRTGA</sequence>
<evidence type="ECO:0000256" key="1">
    <source>
        <dbReference type="SAM" id="MobiDB-lite"/>
    </source>
</evidence>
<evidence type="ECO:0000313" key="4">
    <source>
        <dbReference type="Proteomes" id="UP001596072"/>
    </source>
</evidence>